<dbReference type="Proteomes" id="UP000238157">
    <property type="component" value="Unassembled WGS sequence"/>
</dbReference>
<name>A0A2T0WBD5_9BACT</name>
<dbReference type="EMBL" id="PVTR01000024">
    <property type="protein sequence ID" value="PRY84012.1"/>
    <property type="molecule type" value="Genomic_DNA"/>
</dbReference>
<evidence type="ECO:0000313" key="1">
    <source>
        <dbReference type="EMBL" id="PRY84012.1"/>
    </source>
</evidence>
<dbReference type="OrthoDB" id="815690at2"/>
<organism evidence="1 2">
    <name type="scientific">Mongoliibacter ruber</name>
    <dbReference type="NCBI Taxonomy" id="1750599"/>
    <lineage>
        <taxon>Bacteria</taxon>
        <taxon>Pseudomonadati</taxon>
        <taxon>Bacteroidota</taxon>
        <taxon>Cytophagia</taxon>
        <taxon>Cytophagales</taxon>
        <taxon>Cyclobacteriaceae</taxon>
        <taxon>Mongoliibacter</taxon>
    </lineage>
</organism>
<keyword evidence="2" id="KW-1185">Reference proteome</keyword>
<evidence type="ECO:0000313" key="2">
    <source>
        <dbReference type="Proteomes" id="UP000238157"/>
    </source>
</evidence>
<dbReference type="RefSeq" id="WP_106135630.1">
    <property type="nucleotide sequence ID" value="NZ_PVTR01000024.1"/>
</dbReference>
<dbReference type="AlphaFoldDB" id="A0A2T0WBD5"/>
<gene>
    <name evidence="1" type="ORF">CLW00_1244</name>
</gene>
<evidence type="ECO:0008006" key="3">
    <source>
        <dbReference type="Google" id="ProtNLM"/>
    </source>
</evidence>
<sequence length="390" mass="45658">MKSLGLQYLLPTLLGVFHISCSEEKQFSGQEIFVEVSPKITAYFADTDMSAQYPFPFSTFLDSELLLSHNVMRSSLDTLYFEGDTLKIKEGHYLEKDGPRRTEGINNLINTSYGLVLFNAKTIMIDKDGHSDVENFRLIESRLFEDNVFYGLAAGGVSYYLDLFYKGYDKQRACIYFFARDFKSKEFKLIKFDLEEKRFKEVPMWASVDLINAHEVEFKNVAKNHMPFIFIQNDKLVLSYNYSSEFSVIDLKSEKVEERNFPSNLFKLKKNPFKEISRNYELSDSEDFQKVMDLLDEWDKDVAFGNFEKLPKGKGFCRLVKSPQISEEAPVQLNMEFFDNYFKKTGEVNLTEKEPDLSTLFFLVGDRLFFKAKKQEDENYLDYYFVDVDF</sequence>
<reference evidence="1 2" key="1">
    <citation type="submission" date="2018-03" db="EMBL/GenBank/DDBJ databases">
        <title>Genomic Encyclopedia of Archaeal and Bacterial Type Strains, Phase II (KMG-II): from individual species to whole genera.</title>
        <authorList>
            <person name="Goeker M."/>
        </authorList>
    </citation>
    <scope>NUCLEOTIDE SEQUENCE [LARGE SCALE GENOMIC DNA]</scope>
    <source>
        <strain evidence="1 2">DSM 27929</strain>
    </source>
</reference>
<accession>A0A2T0WBD5</accession>
<comment type="caution">
    <text evidence="1">The sequence shown here is derived from an EMBL/GenBank/DDBJ whole genome shotgun (WGS) entry which is preliminary data.</text>
</comment>
<protein>
    <recommendedName>
        <fullName evidence="3">DUF4221 domain-containing protein</fullName>
    </recommendedName>
</protein>
<proteinExistence type="predicted"/>